<accession>A0ABD7KNZ7</accession>
<name>A0ABD7KNZ7_9ENTR</name>
<dbReference type="EMBL" id="FKDD01000033">
    <property type="protein sequence ID" value="SAD35632.1"/>
    <property type="molecule type" value="Genomic_DNA"/>
</dbReference>
<evidence type="ECO:0000313" key="1">
    <source>
        <dbReference type="EMBL" id="SAA06783.1"/>
    </source>
</evidence>
<keyword evidence="3" id="KW-1185">Reference proteome</keyword>
<gene>
    <name evidence="2" type="ORF">SAMEA2273136_04653</name>
    <name evidence="1" type="ORF">SAMEA2273443_00515</name>
</gene>
<evidence type="ECO:0008006" key="5">
    <source>
        <dbReference type="Google" id="ProtNLM"/>
    </source>
</evidence>
<evidence type="ECO:0000313" key="3">
    <source>
        <dbReference type="Proteomes" id="UP000077063"/>
    </source>
</evidence>
<reference evidence="3 4" key="1">
    <citation type="submission" date="2016-03" db="EMBL/GenBank/DDBJ databases">
        <authorList>
            <consortium name="Pathogen Informatics"/>
        </authorList>
    </citation>
    <scope>NUCLEOTIDE SEQUENCE [LARGE SCALE GENOMIC DNA]</scope>
    <source>
        <strain evidence="3">e2161</strain>
        <strain evidence="1">E2161</strain>
        <strain evidence="4">e264</strain>
        <strain evidence="2">E264</strain>
    </source>
</reference>
<protein>
    <recommendedName>
        <fullName evidence="5">Secreted protein</fullName>
    </recommendedName>
</protein>
<dbReference type="Proteomes" id="UP000077278">
    <property type="component" value="Unassembled WGS sequence"/>
</dbReference>
<proteinExistence type="predicted"/>
<organism evidence="2 4">
    <name type="scientific">Enterobacter roggenkampii</name>
    <dbReference type="NCBI Taxonomy" id="1812935"/>
    <lineage>
        <taxon>Bacteria</taxon>
        <taxon>Pseudomonadati</taxon>
        <taxon>Pseudomonadota</taxon>
        <taxon>Gammaproteobacteria</taxon>
        <taxon>Enterobacterales</taxon>
        <taxon>Enterobacteriaceae</taxon>
        <taxon>Enterobacter</taxon>
        <taxon>Enterobacter cloacae complex</taxon>
    </lineage>
</organism>
<dbReference type="AlphaFoldDB" id="A0ABD7KNZ7"/>
<comment type="caution">
    <text evidence="2">The sequence shown here is derived from an EMBL/GenBank/DDBJ whole genome shotgun (WGS) entry which is preliminary data.</text>
</comment>
<sequence>MLQPPLAVTTALYSTLLMVTTIGVPAARWVLAPVTVRSCCCSMALTTSSPEMVFTRRPGSCALMLISRSPVPVLPCELVTDAVKVKSPSPNALRSADGIFTLQVRSLPTVAV</sequence>
<dbReference type="EMBL" id="FKDK01000002">
    <property type="protein sequence ID" value="SAA06783.1"/>
    <property type="molecule type" value="Genomic_DNA"/>
</dbReference>
<dbReference type="Proteomes" id="UP000077063">
    <property type="component" value="Unassembled WGS sequence"/>
</dbReference>
<evidence type="ECO:0000313" key="4">
    <source>
        <dbReference type="Proteomes" id="UP000077278"/>
    </source>
</evidence>
<evidence type="ECO:0000313" key="2">
    <source>
        <dbReference type="EMBL" id="SAD35632.1"/>
    </source>
</evidence>